<comment type="caution">
    <text evidence="1">The sequence shown here is derived from an EMBL/GenBank/DDBJ whole genome shotgun (WGS) entry which is preliminary data.</text>
</comment>
<proteinExistence type="predicted"/>
<reference evidence="1 2" key="1">
    <citation type="submission" date="2023-02" db="EMBL/GenBank/DDBJ databases">
        <title>LHISI_Scaffold_Assembly.</title>
        <authorList>
            <person name="Stuart O.P."/>
            <person name="Cleave R."/>
            <person name="Magrath M.J.L."/>
            <person name="Mikheyev A.S."/>
        </authorList>
    </citation>
    <scope>NUCLEOTIDE SEQUENCE [LARGE SCALE GENOMIC DNA]</scope>
    <source>
        <strain evidence="1">Daus_M_001</strain>
        <tissue evidence="1">Leg muscle</tissue>
    </source>
</reference>
<evidence type="ECO:0000313" key="2">
    <source>
        <dbReference type="Proteomes" id="UP001159363"/>
    </source>
</evidence>
<sequence>MGAAGPLPPMKYTTAFPSLVHDLDHVTPACQSRTTRAPLPGLQISTKCLAQIRGDSTGFSLGLELLFRMGKFREFNDLQTRLHSPVYTRASDVCSLAAAAESSQCYTTPGSMTLVTCYLASLPLAQSSEGNFLSLIWTDLPKLRLRDGEFLTGLPTKPAVANLKWGFKLAVGHRKPRRLARCRDTGGESHRIKEPESWSFKCQQVLRVFLHRATALRKVAAFRVMGRAASISRVPVSVGYASQSCLYKLATLSLKAVHDKSVLRARSASSLAALFARSRQLVSLSHGGTRPLVPHCQVLTVRSLHKTPRKQIRIVGNRTYSQTSLPLVRWFSRCSSSIARNSATQSLINSNSTAGLEACRNIYSVGRYHFEGLKHPELRSENEIGHVHRQYSKCPPLVAMRVRQRLCCSAHCHVHSRKCVFIPLLYTHTGVAMAERLARSPPTKANRVQTPAGSPHFRKWESCWTMLLVGGFSRGSPASRCSAFTSVILIGS</sequence>
<dbReference type="EMBL" id="JARBHB010000007">
    <property type="protein sequence ID" value="KAJ8879998.1"/>
    <property type="molecule type" value="Genomic_DNA"/>
</dbReference>
<organism evidence="1 2">
    <name type="scientific">Dryococelus australis</name>
    <dbReference type="NCBI Taxonomy" id="614101"/>
    <lineage>
        <taxon>Eukaryota</taxon>
        <taxon>Metazoa</taxon>
        <taxon>Ecdysozoa</taxon>
        <taxon>Arthropoda</taxon>
        <taxon>Hexapoda</taxon>
        <taxon>Insecta</taxon>
        <taxon>Pterygota</taxon>
        <taxon>Neoptera</taxon>
        <taxon>Polyneoptera</taxon>
        <taxon>Phasmatodea</taxon>
        <taxon>Verophasmatodea</taxon>
        <taxon>Anareolatae</taxon>
        <taxon>Phasmatidae</taxon>
        <taxon>Eurycanthinae</taxon>
        <taxon>Dryococelus</taxon>
    </lineage>
</organism>
<name>A0ABQ9H781_9NEOP</name>
<protein>
    <submittedName>
        <fullName evidence="1">Uncharacterized protein</fullName>
    </submittedName>
</protein>
<keyword evidence="2" id="KW-1185">Reference proteome</keyword>
<gene>
    <name evidence="1" type="ORF">PR048_020620</name>
</gene>
<accession>A0ABQ9H781</accession>
<dbReference type="Proteomes" id="UP001159363">
    <property type="component" value="Chromosome 6"/>
</dbReference>
<evidence type="ECO:0000313" key="1">
    <source>
        <dbReference type="EMBL" id="KAJ8879998.1"/>
    </source>
</evidence>